<proteinExistence type="predicted"/>
<evidence type="ECO:0000313" key="1">
    <source>
        <dbReference type="EMBL" id="QCK16389.1"/>
    </source>
</evidence>
<evidence type="ECO:0000313" key="2">
    <source>
        <dbReference type="Proteomes" id="UP000298616"/>
    </source>
</evidence>
<dbReference type="Proteomes" id="UP000298616">
    <property type="component" value="Chromosome"/>
</dbReference>
<accession>A0A4D7JKD0</accession>
<protein>
    <submittedName>
        <fullName evidence="1">Uncharacterized protein</fullName>
    </submittedName>
</protein>
<sequence length="70" mass="8151">MNRHIGFLICFIINATYVYSQTENLIINIKNIKTKSGEIQVSVYNKKINSFQLQIYINTIFSLPPTQKKL</sequence>
<gene>
    <name evidence="1" type="ORF">DCC35_17435</name>
</gene>
<reference evidence="1 2" key="1">
    <citation type="submission" date="2018-04" db="EMBL/GenBank/DDBJ databases">
        <title>Complete genome uncultured novel isolate.</title>
        <authorList>
            <person name="Merlino G."/>
        </authorList>
    </citation>
    <scope>NUCLEOTIDE SEQUENCE [LARGE SCALE GENOMIC DNA]</scope>
    <source>
        <strain evidence="2">R1DC9</strain>
    </source>
</reference>
<organism evidence="1 2">
    <name type="scientific">Mangrovivirga cuniculi</name>
    <dbReference type="NCBI Taxonomy" id="2715131"/>
    <lineage>
        <taxon>Bacteria</taxon>
        <taxon>Pseudomonadati</taxon>
        <taxon>Bacteroidota</taxon>
        <taxon>Cytophagia</taxon>
        <taxon>Cytophagales</taxon>
        <taxon>Mangrovivirgaceae</taxon>
        <taxon>Mangrovivirga</taxon>
    </lineage>
</organism>
<dbReference type="EMBL" id="CP028923">
    <property type="protein sequence ID" value="QCK16389.1"/>
    <property type="molecule type" value="Genomic_DNA"/>
</dbReference>
<name>A0A4D7JKD0_9BACT</name>
<dbReference type="KEGG" id="fpf:DCC35_17435"/>
<dbReference type="AlphaFoldDB" id="A0A4D7JKD0"/>
<keyword evidence="2" id="KW-1185">Reference proteome</keyword>